<reference evidence="4" key="1">
    <citation type="journal article" date="2023" name="Int. J. Syst. Evol. Microbiol.">
        <title>Collibacillus ludicampi gen. nov., sp. nov., a new soil bacterium of the family Alicyclobacillaceae.</title>
        <authorList>
            <person name="Jojima T."/>
            <person name="Ioku Y."/>
            <person name="Fukuta Y."/>
            <person name="Shirasaka N."/>
            <person name="Matsumura Y."/>
            <person name="Mori M."/>
        </authorList>
    </citation>
    <scope>NUCLEOTIDE SEQUENCE</scope>
    <source>
        <strain evidence="4">TP075</strain>
    </source>
</reference>
<keyword evidence="5" id="KW-1185">Reference proteome</keyword>
<evidence type="ECO:0000313" key="5">
    <source>
        <dbReference type="Proteomes" id="UP001057291"/>
    </source>
</evidence>
<evidence type="ECO:0000256" key="1">
    <source>
        <dbReference type="ARBA" id="ARBA00023015"/>
    </source>
</evidence>
<dbReference type="InterPro" id="IPR025996">
    <property type="entry name" value="MT1864/Rv1816-like_C"/>
</dbReference>
<evidence type="ECO:0000313" key="4">
    <source>
        <dbReference type="EMBL" id="GIM47122.1"/>
    </source>
</evidence>
<name>A0AAV4LH32_9BACL</name>
<dbReference type="InterPro" id="IPR009057">
    <property type="entry name" value="Homeodomain-like_sf"/>
</dbReference>
<dbReference type="Proteomes" id="UP001057291">
    <property type="component" value="Unassembled WGS sequence"/>
</dbReference>
<evidence type="ECO:0000256" key="2">
    <source>
        <dbReference type="ARBA" id="ARBA00023163"/>
    </source>
</evidence>
<accession>A0AAV4LH32</accession>
<dbReference type="AlphaFoldDB" id="A0AAV4LH32"/>
<protein>
    <submittedName>
        <fullName evidence="4">TetR family transcriptional regulator</fullName>
    </submittedName>
</protein>
<keyword evidence="1" id="KW-0805">Transcription regulation</keyword>
<comment type="caution">
    <text evidence="4">The sequence shown here is derived from an EMBL/GenBank/DDBJ whole genome shotgun (WGS) entry which is preliminary data.</text>
</comment>
<dbReference type="EMBL" id="BOQE01000001">
    <property type="protein sequence ID" value="GIM47122.1"/>
    <property type="molecule type" value="Genomic_DNA"/>
</dbReference>
<sequence>MRKGLDKMTVLEATAELADQEGYEQITLASVANRLQIRTPSLYNHVQGLPGLKKELACYALRKLKEELVEAAIGKTGEEALYSIGVAYVSFVRQHPGLYEATMGAPDPLDSDIQEAGNEIIALLLRVLETYRLDHEDALHTVRGLRSLVHGFASLELRKGFNMDVNTDETLRHILNTYVTGLRTKSS</sequence>
<dbReference type="Gene3D" id="1.10.10.60">
    <property type="entry name" value="Homeodomain-like"/>
    <property type="match status" value="1"/>
</dbReference>
<proteinExistence type="predicted"/>
<dbReference type="Gene3D" id="1.10.357.10">
    <property type="entry name" value="Tetracycline Repressor, domain 2"/>
    <property type="match status" value="1"/>
</dbReference>
<dbReference type="InterPro" id="IPR036271">
    <property type="entry name" value="Tet_transcr_reg_TetR-rel_C_sf"/>
</dbReference>
<evidence type="ECO:0000259" key="3">
    <source>
        <dbReference type="Pfam" id="PF13305"/>
    </source>
</evidence>
<keyword evidence="2" id="KW-0804">Transcription</keyword>
<dbReference type="Pfam" id="PF13305">
    <property type="entry name" value="TetR_C_33"/>
    <property type="match status" value="1"/>
</dbReference>
<dbReference type="RefSeq" id="WP_282200143.1">
    <property type="nucleotide sequence ID" value="NZ_BOQE01000001.1"/>
</dbReference>
<feature type="domain" description="HTH-type transcriptional regulator MT1864/Rv1816-like C-terminal" evidence="3">
    <location>
        <begin position="83"/>
        <end position="177"/>
    </location>
</feature>
<gene>
    <name evidence="4" type="ORF">DNHGIG_26710</name>
</gene>
<organism evidence="4 5">
    <name type="scientific">Collibacillus ludicampi</name>
    <dbReference type="NCBI Taxonomy" id="2771369"/>
    <lineage>
        <taxon>Bacteria</taxon>
        <taxon>Bacillati</taxon>
        <taxon>Bacillota</taxon>
        <taxon>Bacilli</taxon>
        <taxon>Bacillales</taxon>
        <taxon>Alicyclobacillaceae</taxon>
        <taxon>Collibacillus</taxon>
    </lineage>
</organism>
<dbReference type="SUPFAM" id="SSF46689">
    <property type="entry name" value="Homeodomain-like"/>
    <property type="match status" value="1"/>
</dbReference>
<dbReference type="SUPFAM" id="SSF48498">
    <property type="entry name" value="Tetracyclin repressor-like, C-terminal domain"/>
    <property type="match status" value="1"/>
</dbReference>